<dbReference type="OrthoDB" id="310217at2759"/>
<evidence type="ECO:0000313" key="12">
    <source>
        <dbReference type="Proteomes" id="UP000268321"/>
    </source>
</evidence>
<dbReference type="Gene3D" id="1.25.40.10">
    <property type="entry name" value="Tetratricopeptide repeat domain"/>
    <property type="match status" value="1"/>
</dbReference>
<proteinExistence type="inferred from homology"/>
<evidence type="ECO:0000256" key="1">
    <source>
        <dbReference type="ARBA" id="ARBA00004255"/>
    </source>
</evidence>
<evidence type="ECO:0000256" key="8">
    <source>
        <dbReference type="ARBA" id="ARBA00023034"/>
    </source>
</evidence>
<keyword evidence="10" id="KW-0968">Cytoplasmic vesicle</keyword>
<dbReference type="GO" id="GO:0006891">
    <property type="term" value="P:intra-Golgi vesicle-mediated transport"/>
    <property type="evidence" value="ECO:0007669"/>
    <property type="project" value="TreeGrafter"/>
</dbReference>
<keyword evidence="4" id="KW-0813">Transport</keyword>
<dbReference type="Proteomes" id="UP000268321">
    <property type="component" value="Unassembled WGS sequence"/>
</dbReference>
<protein>
    <recommendedName>
        <fullName evidence="13">Coatomer subunit epsilon</fullName>
    </recommendedName>
</protein>
<dbReference type="InterPro" id="IPR006822">
    <property type="entry name" value="Coatomer_esu"/>
</dbReference>
<evidence type="ECO:0000256" key="3">
    <source>
        <dbReference type="ARBA" id="ARBA00008827"/>
    </source>
</evidence>
<dbReference type="GO" id="GO:0006890">
    <property type="term" value="P:retrograde vesicle-mediated transport, Golgi to endoplasmic reticulum"/>
    <property type="evidence" value="ECO:0007669"/>
    <property type="project" value="InterPro"/>
</dbReference>
<keyword evidence="5" id="KW-0963">Cytoplasm</keyword>
<dbReference type="GO" id="GO:0030126">
    <property type="term" value="C:COPI vesicle coat"/>
    <property type="evidence" value="ECO:0007669"/>
    <property type="project" value="TreeGrafter"/>
</dbReference>
<evidence type="ECO:0000256" key="4">
    <source>
        <dbReference type="ARBA" id="ARBA00022448"/>
    </source>
</evidence>
<keyword evidence="8" id="KW-0333">Golgi apparatus</keyword>
<dbReference type="GO" id="GO:0015031">
    <property type="term" value="P:protein transport"/>
    <property type="evidence" value="ECO:0007669"/>
    <property type="project" value="UniProtKB-KW"/>
</dbReference>
<dbReference type="Pfam" id="PF04733">
    <property type="entry name" value="Coatomer_E"/>
    <property type="match status" value="1"/>
</dbReference>
<comment type="similarity">
    <text evidence="3">Belongs to the COPE family.</text>
</comment>
<reference evidence="12" key="1">
    <citation type="journal article" date="2018" name="Nat. Microbiol.">
        <title>Leveraging single-cell genomics to expand the fungal tree of life.</title>
        <authorList>
            <person name="Ahrendt S.R."/>
            <person name="Quandt C.A."/>
            <person name="Ciobanu D."/>
            <person name="Clum A."/>
            <person name="Salamov A."/>
            <person name="Andreopoulos B."/>
            <person name="Cheng J.F."/>
            <person name="Woyke T."/>
            <person name="Pelin A."/>
            <person name="Henrissat B."/>
            <person name="Reynolds N.K."/>
            <person name="Benny G.L."/>
            <person name="Smith M.E."/>
            <person name="James T.Y."/>
            <person name="Grigoriev I.V."/>
        </authorList>
    </citation>
    <scope>NUCLEOTIDE SEQUENCE [LARGE SCALE GENOMIC DNA]</scope>
    <source>
        <strain evidence="12">Baker2002</strain>
    </source>
</reference>
<evidence type="ECO:0000256" key="7">
    <source>
        <dbReference type="ARBA" id="ARBA00022927"/>
    </source>
</evidence>
<accession>A0A4P9Z9L3</accession>
<evidence type="ECO:0000256" key="9">
    <source>
        <dbReference type="ARBA" id="ARBA00023136"/>
    </source>
</evidence>
<dbReference type="InterPro" id="IPR011990">
    <property type="entry name" value="TPR-like_helical_dom_sf"/>
</dbReference>
<dbReference type="GO" id="GO:0005198">
    <property type="term" value="F:structural molecule activity"/>
    <property type="evidence" value="ECO:0007669"/>
    <property type="project" value="InterPro"/>
</dbReference>
<keyword evidence="7" id="KW-0653">Protein transport</keyword>
<evidence type="ECO:0000256" key="2">
    <source>
        <dbReference type="ARBA" id="ARBA00004347"/>
    </source>
</evidence>
<dbReference type="AlphaFoldDB" id="A0A4P9Z9L3"/>
<evidence type="ECO:0000256" key="5">
    <source>
        <dbReference type="ARBA" id="ARBA00022490"/>
    </source>
</evidence>
<sequence>MNDFNNSGELYTIRNQFYTGQHQKVAAYDVQLFSQVVRPKVLELQIRSHVALAHDASQLIDDGRTQFADHATLFDLLQAWNDLHALNTGDSTYFEAVNQAEFEAQACLTALYWTKVHGNHEQAISILAGFVSSTAASAHDLEPYLLLVQLHLIHGRFAEASKVYAQFQKFPVSARDDIVYQVTESWISAAKGGFDNINNASCFYDELLAADFDGDAHGKYHLLSVLFALTVQLKRYPEAQDLLEQIDQLQFKNDAAGDLLANRMTFEYLTKKGENVVVLLRQLAGVNPNHALLADLKDKNAIFDAIVEKYQPANAK</sequence>
<keyword evidence="12" id="KW-1185">Reference proteome</keyword>
<keyword evidence="9" id="KW-0472">Membrane</keyword>
<evidence type="ECO:0000256" key="6">
    <source>
        <dbReference type="ARBA" id="ARBA00022892"/>
    </source>
</evidence>
<gene>
    <name evidence="11" type="ORF">METBISCDRAFT_29159</name>
</gene>
<dbReference type="GO" id="GO:0006888">
    <property type="term" value="P:endoplasmic reticulum to Golgi vesicle-mediated transport"/>
    <property type="evidence" value="ECO:0007669"/>
    <property type="project" value="TreeGrafter"/>
</dbReference>
<organism evidence="11 12">
    <name type="scientific">Metschnikowia bicuspidata</name>
    <dbReference type="NCBI Taxonomy" id="27322"/>
    <lineage>
        <taxon>Eukaryota</taxon>
        <taxon>Fungi</taxon>
        <taxon>Dikarya</taxon>
        <taxon>Ascomycota</taxon>
        <taxon>Saccharomycotina</taxon>
        <taxon>Pichiomycetes</taxon>
        <taxon>Metschnikowiaceae</taxon>
        <taxon>Metschnikowia</taxon>
    </lineage>
</organism>
<name>A0A4P9Z9L3_9ASCO</name>
<dbReference type="EMBL" id="ML004898">
    <property type="protein sequence ID" value="RKP28470.1"/>
    <property type="molecule type" value="Genomic_DNA"/>
</dbReference>
<evidence type="ECO:0008006" key="13">
    <source>
        <dbReference type="Google" id="ProtNLM"/>
    </source>
</evidence>
<evidence type="ECO:0000313" key="11">
    <source>
        <dbReference type="EMBL" id="RKP28470.1"/>
    </source>
</evidence>
<dbReference type="PANTHER" id="PTHR10805:SF0">
    <property type="entry name" value="COATOMER SUBUNIT EPSILON"/>
    <property type="match status" value="1"/>
</dbReference>
<dbReference type="PANTHER" id="PTHR10805">
    <property type="entry name" value="COATOMER SUBUNIT EPSILON"/>
    <property type="match status" value="1"/>
</dbReference>
<dbReference type="GO" id="GO:0000139">
    <property type="term" value="C:Golgi membrane"/>
    <property type="evidence" value="ECO:0007669"/>
    <property type="project" value="UniProtKB-SubCell"/>
</dbReference>
<comment type="subcellular location">
    <subcellularLocation>
        <location evidence="2">Cytoplasmic vesicle</location>
        <location evidence="2">COPI-coated vesicle membrane</location>
        <topology evidence="2">Peripheral membrane protein</topology>
        <orientation evidence="2">Cytoplasmic side</orientation>
    </subcellularLocation>
    <subcellularLocation>
        <location evidence="1">Golgi apparatus membrane</location>
        <topology evidence="1">Peripheral membrane protein</topology>
        <orientation evidence="1">Cytoplasmic side</orientation>
    </subcellularLocation>
</comment>
<evidence type="ECO:0000256" key="10">
    <source>
        <dbReference type="ARBA" id="ARBA00023329"/>
    </source>
</evidence>
<keyword evidence="6" id="KW-0931">ER-Golgi transport</keyword>